<protein>
    <submittedName>
        <fullName evidence="2">Chromosome segregation ATPase</fullName>
    </submittedName>
</protein>
<keyword evidence="1" id="KW-0175">Coiled coil</keyword>
<feature type="non-terminal residue" evidence="2">
    <location>
        <position position="256"/>
    </location>
</feature>
<evidence type="ECO:0000313" key="2">
    <source>
        <dbReference type="EMBL" id="EQD57302.1"/>
    </source>
</evidence>
<accession>T1AJ44</accession>
<organism evidence="2">
    <name type="scientific">mine drainage metagenome</name>
    <dbReference type="NCBI Taxonomy" id="410659"/>
    <lineage>
        <taxon>unclassified sequences</taxon>
        <taxon>metagenomes</taxon>
        <taxon>ecological metagenomes</taxon>
    </lineage>
</organism>
<gene>
    <name evidence="2" type="ORF">B2A_04867</name>
</gene>
<feature type="coiled-coil region" evidence="1">
    <location>
        <begin position="198"/>
        <end position="242"/>
    </location>
</feature>
<dbReference type="EMBL" id="AUZZ01003313">
    <property type="protein sequence ID" value="EQD57302.1"/>
    <property type="molecule type" value="Genomic_DNA"/>
</dbReference>
<name>T1AJ44_9ZZZZ</name>
<feature type="non-terminal residue" evidence="2">
    <location>
        <position position="1"/>
    </location>
</feature>
<comment type="caution">
    <text evidence="2">The sequence shown here is derived from an EMBL/GenBank/DDBJ whole genome shotgun (WGS) entry which is preliminary data.</text>
</comment>
<reference evidence="2" key="1">
    <citation type="submission" date="2013-08" db="EMBL/GenBank/DDBJ databases">
        <authorList>
            <person name="Mendez C."/>
            <person name="Richter M."/>
            <person name="Ferrer M."/>
            <person name="Sanchez J."/>
        </authorList>
    </citation>
    <scope>NUCLEOTIDE SEQUENCE</scope>
</reference>
<feature type="coiled-coil region" evidence="1">
    <location>
        <begin position="100"/>
        <end position="141"/>
    </location>
</feature>
<reference evidence="2" key="2">
    <citation type="journal article" date="2014" name="ISME J.">
        <title>Microbial stratification in low pH oxic and suboxic macroscopic growths along an acid mine drainage.</title>
        <authorList>
            <person name="Mendez-Garcia C."/>
            <person name="Mesa V."/>
            <person name="Sprenger R.R."/>
            <person name="Richter M."/>
            <person name="Diez M.S."/>
            <person name="Solano J."/>
            <person name="Bargiela R."/>
            <person name="Golyshina O.V."/>
            <person name="Manteca A."/>
            <person name="Ramos J.L."/>
            <person name="Gallego J.R."/>
            <person name="Llorente I."/>
            <person name="Martins Dos Santos V.A."/>
            <person name="Jensen O.N."/>
            <person name="Pelaez A.I."/>
            <person name="Sanchez J."/>
            <person name="Ferrer M."/>
        </authorList>
    </citation>
    <scope>NUCLEOTIDE SEQUENCE</scope>
</reference>
<dbReference type="AlphaFoldDB" id="T1AJ44"/>
<proteinExistence type="predicted"/>
<evidence type="ECO:0000256" key="1">
    <source>
        <dbReference type="SAM" id="Coils"/>
    </source>
</evidence>
<sequence>LNKERGAIAAKLSEISPESMEKETELEAKLAELRQEKESLASALSTTMSDLRIQEKIFSDQGVAITDYEAQIGSKKQLSLEIEEKLRLIQSDLEKNKLIEEQLNSKAKEYNDKINALNIELQSLRGNVETANAMIRSYEDNRLNTSLHVQSINDKIQQIDAQIADCRFSPIDTGMSVVEIKRAITSLRKEIESLGAVNQLAIKEYEEETARFKELTEKTARLRDEKATLESMMEELNSKKRTVFLDLYYKINESMQ</sequence>